<protein>
    <submittedName>
        <fullName evidence="2">Glycosyltransferase</fullName>
        <ecNumber evidence="2">2.4.-.-</ecNumber>
    </submittedName>
</protein>
<dbReference type="InterPro" id="IPR028098">
    <property type="entry name" value="Glyco_trans_4-like_N"/>
</dbReference>
<evidence type="ECO:0000313" key="2">
    <source>
        <dbReference type="EMBL" id="XDV57536.1"/>
    </source>
</evidence>
<dbReference type="Pfam" id="PF13692">
    <property type="entry name" value="Glyco_trans_1_4"/>
    <property type="match status" value="1"/>
</dbReference>
<feature type="domain" description="Glycosyltransferase subfamily 4-like N-terminal" evidence="1">
    <location>
        <begin position="13"/>
        <end position="167"/>
    </location>
</feature>
<dbReference type="EC" id="2.4.-.-" evidence="2"/>
<proteinExistence type="predicted"/>
<dbReference type="SUPFAM" id="SSF53756">
    <property type="entry name" value="UDP-Glycosyltransferase/glycogen phosphorylase"/>
    <property type="match status" value="1"/>
</dbReference>
<accession>A0AB39XK65</accession>
<keyword evidence="2" id="KW-0328">Glycosyltransferase</keyword>
<keyword evidence="2" id="KW-0808">Transferase</keyword>
<dbReference type="RefSeq" id="WP_369721957.1">
    <property type="nucleotide sequence ID" value="NZ_CP165734.1"/>
</dbReference>
<organism evidence="2">
    <name type="scientific">Bradyrhizobium sp. LLZ17</name>
    <dbReference type="NCBI Taxonomy" id="3239388"/>
    <lineage>
        <taxon>Bacteria</taxon>
        <taxon>Pseudomonadati</taxon>
        <taxon>Pseudomonadota</taxon>
        <taxon>Alphaproteobacteria</taxon>
        <taxon>Hyphomicrobiales</taxon>
        <taxon>Nitrobacteraceae</taxon>
        <taxon>Bradyrhizobium</taxon>
    </lineage>
</organism>
<dbReference type="EMBL" id="CP165734">
    <property type="protein sequence ID" value="XDV57536.1"/>
    <property type="molecule type" value="Genomic_DNA"/>
</dbReference>
<dbReference type="Gene3D" id="3.40.50.2000">
    <property type="entry name" value="Glycogen Phosphorylase B"/>
    <property type="match status" value="2"/>
</dbReference>
<evidence type="ECO:0000259" key="1">
    <source>
        <dbReference type="Pfam" id="PF13439"/>
    </source>
</evidence>
<dbReference type="AlphaFoldDB" id="A0AB39XK65"/>
<dbReference type="PANTHER" id="PTHR12526">
    <property type="entry name" value="GLYCOSYLTRANSFERASE"/>
    <property type="match status" value="1"/>
</dbReference>
<sequence length="384" mass="42363">MRILHFTECIGRGGKERQLVELLGGLSPHRDIESFVAVTYEEDDQFEIDSEHAQYIPLIRKGRGDLRLFKSLYDLTSSLKIDIVHSWGSICSIYAAPVAKLCGAAFVNGFVRDAPSHMTPWNKNYLMSKLTIPFSDVIVANSRAGLAAYHIPERKGLSIYNGFNPARVLNLRDESELRRMVGITTPHIVGMVANFRPGKDYASFVEMACRICRLRDDVTFLAVGTGELLPRVRDSVLPEHSPRIKFLGQRKDIESIANLFTVGVLATNSRLHGEGISNAITECMALGKPIVATNDGGTPELVLEGQTGFLVPSNDAAVLTDRVLRLLNDGALASQFGIAGRRRVETAFSLDAMCNAYLCLYRRVAYGTARSTWEAAIARETPDD</sequence>
<reference evidence="2" key="1">
    <citation type="submission" date="2024-08" db="EMBL/GenBank/DDBJ databases">
        <authorList>
            <person name="Chaddad Z."/>
            <person name="Lamrabet M."/>
            <person name="Bouhnik O."/>
            <person name="Alami S."/>
            <person name="Wipf D."/>
            <person name="Courty P.E."/>
            <person name="Missbah El Idrissi M."/>
        </authorList>
    </citation>
    <scope>NUCLEOTIDE SEQUENCE</scope>
    <source>
        <strain evidence="2">LLZ17</strain>
    </source>
</reference>
<name>A0AB39XK65_9BRAD</name>
<gene>
    <name evidence="2" type="ORF">AB8Z38_34270</name>
</gene>
<dbReference type="PANTHER" id="PTHR12526:SF630">
    <property type="entry name" value="GLYCOSYLTRANSFERASE"/>
    <property type="match status" value="1"/>
</dbReference>
<dbReference type="Pfam" id="PF13439">
    <property type="entry name" value="Glyco_transf_4"/>
    <property type="match status" value="1"/>
</dbReference>
<dbReference type="GO" id="GO:0016757">
    <property type="term" value="F:glycosyltransferase activity"/>
    <property type="evidence" value="ECO:0007669"/>
    <property type="project" value="UniProtKB-KW"/>
</dbReference>